<organism evidence="15 16">
    <name type="scientific">Engelhardtia mirabilis</name>
    <dbReference type="NCBI Taxonomy" id="2528011"/>
    <lineage>
        <taxon>Bacteria</taxon>
        <taxon>Pseudomonadati</taxon>
        <taxon>Planctomycetota</taxon>
        <taxon>Planctomycetia</taxon>
        <taxon>Planctomycetia incertae sedis</taxon>
        <taxon>Engelhardtia</taxon>
    </lineage>
</organism>
<keyword evidence="9" id="KW-0862">Zinc</keyword>
<dbReference type="GO" id="GO:0005886">
    <property type="term" value="C:plasma membrane"/>
    <property type="evidence" value="ECO:0007669"/>
    <property type="project" value="UniProtKB-SubCell"/>
</dbReference>
<keyword evidence="4" id="KW-1003">Cell membrane</keyword>
<evidence type="ECO:0000256" key="11">
    <source>
        <dbReference type="ARBA" id="ARBA00023049"/>
    </source>
</evidence>
<evidence type="ECO:0000256" key="1">
    <source>
        <dbReference type="ARBA" id="ARBA00001947"/>
    </source>
</evidence>
<comment type="similarity">
    <text evidence="3">Belongs to the peptidase M50B family.</text>
</comment>
<dbReference type="GO" id="GO:0006508">
    <property type="term" value="P:proteolysis"/>
    <property type="evidence" value="ECO:0007669"/>
    <property type="project" value="UniProtKB-KW"/>
</dbReference>
<feature type="transmembrane region" description="Helical" evidence="13">
    <location>
        <begin position="220"/>
        <end position="240"/>
    </location>
</feature>
<evidence type="ECO:0000256" key="12">
    <source>
        <dbReference type="ARBA" id="ARBA00023136"/>
    </source>
</evidence>
<evidence type="ECO:0000313" key="16">
    <source>
        <dbReference type="Proteomes" id="UP000316921"/>
    </source>
</evidence>
<comment type="subcellular location">
    <subcellularLocation>
        <location evidence="2">Cell membrane</location>
        <topology evidence="2">Multi-pass membrane protein</topology>
    </subcellularLocation>
</comment>
<accession>A0A518BD88</accession>
<keyword evidence="10 13" id="KW-1133">Transmembrane helix</keyword>
<evidence type="ECO:0000256" key="13">
    <source>
        <dbReference type="SAM" id="Phobius"/>
    </source>
</evidence>
<evidence type="ECO:0000259" key="14">
    <source>
        <dbReference type="Pfam" id="PF02163"/>
    </source>
</evidence>
<dbReference type="KEGG" id="pbap:Pla133_00110"/>
<dbReference type="Pfam" id="PF02163">
    <property type="entry name" value="Peptidase_M50"/>
    <property type="match status" value="1"/>
</dbReference>
<evidence type="ECO:0000256" key="3">
    <source>
        <dbReference type="ARBA" id="ARBA00007931"/>
    </source>
</evidence>
<evidence type="ECO:0000256" key="2">
    <source>
        <dbReference type="ARBA" id="ARBA00004651"/>
    </source>
</evidence>
<evidence type="ECO:0000256" key="9">
    <source>
        <dbReference type="ARBA" id="ARBA00022833"/>
    </source>
</evidence>
<evidence type="ECO:0000256" key="4">
    <source>
        <dbReference type="ARBA" id="ARBA00022475"/>
    </source>
</evidence>
<keyword evidence="6 13" id="KW-0812">Transmembrane</keyword>
<sequence>MATLSIHLAGALDPLGPVAFISQRLRDYPAGLVVVIAALVLSLAFHEAAHAWTAHALGDDTAKRMGRLTLNPIAHIDLVNTILLPAVMIATMGWIFGGAKPVPVNPANFKNPLRDNAIVAIAGPASNLLLAFLTMIALHGVLKSGAWEGKMLPDLLAAIVGFNVLLAVFNLVPIPPLDGSRVVTWLLPRDARHLYGAIEQYGILVIFGLILFVRPFQVALWNTLNFVESFLYELVTLWGLW</sequence>
<feature type="domain" description="Peptidase M50" evidence="14">
    <location>
        <begin position="154"/>
        <end position="211"/>
    </location>
</feature>
<dbReference type="InterPro" id="IPR008915">
    <property type="entry name" value="Peptidase_M50"/>
</dbReference>
<dbReference type="GO" id="GO:0008237">
    <property type="term" value="F:metallopeptidase activity"/>
    <property type="evidence" value="ECO:0007669"/>
    <property type="project" value="UniProtKB-KW"/>
</dbReference>
<dbReference type="GO" id="GO:0046872">
    <property type="term" value="F:metal ion binding"/>
    <property type="evidence" value="ECO:0007669"/>
    <property type="project" value="UniProtKB-KW"/>
</dbReference>
<feature type="transmembrane region" description="Helical" evidence="13">
    <location>
        <begin position="194"/>
        <end position="213"/>
    </location>
</feature>
<dbReference type="Proteomes" id="UP000316921">
    <property type="component" value="Chromosome"/>
</dbReference>
<feature type="transmembrane region" description="Helical" evidence="13">
    <location>
        <begin position="30"/>
        <end position="52"/>
    </location>
</feature>
<dbReference type="CDD" id="cd06158">
    <property type="entry name" value="S2P-M50_like_1"/>
    <property type="match status" value="1"/>
</dbReference>
<dbReference type="PANTHER" id="PTHR35864:SF1">
    <property type="entry name" value="ZINC METALLOPROTEASE YWHC-RELATED"/>
    <property type="match status" value="1"/>
</dbReference>
<comment type="cofactor">
    <cofactor evidence="1">
        <name>Zn(2+)</name>
        <dbReference type="ChEBI" id="CHEBI:29105"/>
    </cofactor>
</comment>
<name>A0A518BD88_9BACT</name>
<evidence type="ECO:0000313" key="15">
    <source>
        <dbReference type="EMBL" id="QDU64950.1"/>
    </source>
</evidence>
<protein>
    <submittedName>
        <fullName evidence="15">Peptidase family M50</fullName>
    </submittedName>
</protein>
<keyword evidence="11" id="KW-0482">Metalloprotease</keyword>
<dbReference type="PANTHER" id="PTHR35864">
    <property type="entry name" value="ZINC METALLOPROTEASE MJ0611-RELATED"/>
    <property type="match status" value="1"/>
</dbReference>
<evidence type="ECO:0000256" key="5">
    <source>
        <dbReference type="ARBA" id="ARBA00022670"/>
    </source>
</evidence>
<feature type="transmembrane region" description="Helical" evidence="13">
    <location>
        <begin position="154"/>
        <end position="174"/>
    </location>
</feature>
<dbReference type="AlphaFoldDB" id="A0A518BD88"/>
<keyword evidence="12 13" id="KW-0472">Membrane</keyword>
<evidence type="ECO:0000256" key="10">
    <source>
        <dbReference type="ARBA" id="ARBA00022989"/>
    </source>
</evidence>
<keyword evidence="16" id="KW-1185">Reference proteome</keyword>
<evidence type="ECO:0000256" key="8">
    <source>
        <dbReference type="ARBA" id="ARBA00022801"/>
    </source>
</evidence>
<gene>
    <name evidence="15" type="ORF">Pla133_00110</name>
</gene>
<feature type="transmembrane region" description="Helical" evidence="13">
    <location>
        <begin position="117"/>
        <end position="142"/>
    </location>
</feature>
<reference evidence="15 16" key="1">
    <citation type="submission" date="2019-02" db="EMBL/GenBank/DDBJ databases">
        <title>Deep-cultivation of Planctomycetes and their phenomic and genomic characterization uncovers novel biology.</title>
        <authorList>
            <person name="Wiegand S."/>
            <person name="Jogler M."/>
            <person name="Boedeker C."/>
            <person name="Pinto D."/>
            <person name="Vollmers J."/>
            <person name="Rivas-Marin E."/>
            <person name="Kohn T."/>
            <person name="Peeters S.H."/>
            <person name="Heuer A."/>
            <person name="Rast P."/>
            <person name="Oberbeckmann S."/>
            <person name="Bunk B."/>
            <person name="Jeske O."/>
            <person name="Meyerdierks A."/>
            <person name="Storesund J.E."/>
            <person name="Kallscheuer N."/>
            <person name="Luecker S."/>
            <person name="Lage O.M."/>
            <person name="Pohl T."/>
            <person name="Merkel B.J."/>
            <person name="Hornburger P."/>
            <person name="Mueller R.-W."/>
            <person name="Bruemmer F."/>
            <person name="Labrenz M."/>
            <person name="Spormann A.M."/>
            <person name="Op den Camp H."/>
            <person name="Overmann J."/>
            <person name="Amann R."/>
            <person name="Jetten M.S.M."/>
            <person name="Mascher T."/>
            <person name="Medema M.H."/>
            <person name="Devos D.P."/>
            <person name="Kaster A.-K."/>
            <person name="Ovreas L."/>
            <person name="Rohde M."/>
            <person name="Galperin M.Y."/>
            <person name="Jogler C."/>
        </authorList>
    </citation>
    <scope>NUCLEOTIDE SEQUENCE [LARGE SCALE GENOMIC DNA]</scope>
    <source>
        <strain evidence="15 16">Pla133</strain>
    </source>
</reference>
<keyword evidence="7" id="KW-0479">Metal-binding</keyword>
<dbReference type="InterPro" id="IPR052348">
    <property type="entry name" value="Metallopeptidase_M50B"/>
</dbReference>
<dbReference type="InterPro" id="IPR044537">
    <property type="entry name" value="Rip2-like"/>
</dbReference>
<keyword evidence="8" id="KW-0378">Hydrolase</keyword>
<feature type="transmembrane region" description="Helical" evidence="13">
    <location>
        <begin position="73"/>
        <end position="97"/>
    </location>
</feature>
<proteinExistence type="inferred from homology"/>
<evidence type="ECO:0000256" key="7">
    <source>
        <dbReference type="ARBA" id="ARBA00022723"/>
    </source>
</evidence>
<evidence type="ECO:0000256" key="6">
    <source>
        <dbReference type="ARBA" id="ARBA00022692"/>
    </source>
</evidence>
<dbReference type="EMBL" id="CP036287">
    <property type="protein sequence ID" value="QDU64950.1"/>
    <property type="molecule type" value="Genomic_DNA"/>
</dbReference>
<keyword evidence="5" id="KW-0645">Protease</keyword>